<comment type="caution">
    <text evidence="3">The sequence shown here is derived from an EMBL/GenBank/DDBJ whole genome shotgun (WGS) entry which is preliminary data.</text>
</comment>
<sequence>MTTRDAYTHKTTHVLNSLLDHVNEFGDLDISYYDQVLSQVPNHYFFTPLGITSMFPNVRFYFAIAHLDRDSNIVLESSKEQPSANHFCLIIRYHPQELDDLRSYFEVELNCYDDLLIQKAKNLIYIGFGATQDGCCALFLTSSTLTLESGIQYKILDDVSEKLEVAKSLIDAIQQAHEKNHYGFDLHPSAILCTQGQRGPSVALIGFLGEDYSAPELASKNRNRRKSNQRNYEQEGEIVMDPTSSSDVYSLGILLQNLFENSNGVQEFVSDALESLPGNRCDIHSLRSKFSEFKQNEQGSSLKSSHSQSILSSDRQFLPQNRSMFSPERQILSPERLMMSPNNRQILPPDNRQMLSNSRPILQNVNQVLSPNGQNQLLSRSMFSPERQMFSPEKSIQASARSMFSPDRQIQIPGKTMQTPEISMQIPTQQMLSPERLILSPNKQMQVPSRSMFSPERSMFSPDRQMQTPSKSKLQSDRQMFSPDNRQIQTPTRQSQQSQTFIRPMNTNTNERSMFSPERQMLSPNRTQNITPNRTQTISPDRLIFSPPRNQPSPTRAFLSPGFTHFQPQIQNYTPARVNDRQYDQMNVGDLQSEYITNMRQGYFGDDENQDFSFMNQYINDLDENTEQDPYKNGAFNGFQILVVMLYLEENIQDRNSITRQAFDQQCGAALKQKGFRYTIVCSYGEALAELQRLEQGRCPYTQIWLFPSDGFGGLPKEAKDLDINKIVLFMLAVKYFWLAGGGLLLFSDKYPYNYETNLLLEKYLSFMHGGRIGLSQVQMGGNYKGNGSIHVSSDDKPERSSFNRAMRLFPVGPSMYRLSIRPGLMRFQEGKSIAYAVDSNNNSLTDLDQLWPFIPFAWTSEDVNDPIPFILYVDPLIPPMSEVSYCSSTCQGAKPSHGPIVLYGGYRQAFSQFGEDQRGIGRLIINMACWLSRIEERGYAAMKHQAPLLTTSPELAGYYTFCCVFSGWRYIPVVHRPRHSILLLDGSGSMQGDPYEKLIKAANGFIEIQTQNKGIISVVTFAEQAQIICERQNRYLDKKEGFLGGQTHIQVALQAAIELAERTPDQYECRVLIVSDGGCCICFTNECNHLDEMGVRIDAVGVHSVNVDTLNLLKRGEGKVSNCNTFEDIVRVFNWIASGD</sequence>
<feature type="region of interest" description="Disordered" evidence="1">
    <location>
        <begin position="296"/>
        <end position="315"/>
    </location>
</feature>
<feature type="region of interest" description="Disordered" evidence="1">
    <location>
        <begin position="453"/>
        <end position="499"/>
    </location>
</feature>
<feature type="compositionally biased region" description="Polar residues" evidence="1">
    <location>
        <begin position="464"/>
        <end position="485"/>
    </location>
</feature>
<dbReference type="OrthoDB" id="2343366at2759"/>
<dbReference type="Proteomes" id="UP000324800">
    <property type="component" value="Unassembled WGS sequence"/>
</dbReference>
<dbReference type="SUPFAM" id="SSF56112">
    <property type="entry name" value="Protein kinase-like (PK-like)"/>
    <property type="match status" value="1"/>
</dbReference>
<dbReference type="InterPro" id="IPR036465">
    <property type="entry name" value="vWFA_dom_sf"/>
</dbReference>
<organism evidence="3 4">
    <name type="scientific">Streblomastix strix</name>
    <dbReference type="NCBI Taxonomy" id="222440"/>
    <lineage>
        <taxon>Eukaryota</taxon>
        <taxon>Metamonada</taxon>
        <taxon>Preaxostyla</taxon>
        <taxon>Oxymonadida</taxon>
        <taxon>Streblomastigidae</taxon>
        <taxon>Streblomastix</taxon>
    </lineage>
</organism>
<dbReference type="Gene3D" id="3.40.50.410">
    <property type="entry name" value="von Willebrand factor, type A domain"/>
    <property type="match status" value="1"/>
</dbReference>
<evidence type="ECO:0000256" key="1">
    <source>
        <dbReference type="SAM" id="MobiDB-lite"/>
    </source>
</evidence>
<dbReference type="AlphaFoldDB" id="A0A5J4W3F1"/>
<feature type="compositionally biased region" description="Low complexity" evidence="1">
    <location>
        <begin position="486"/>
        <end position="499"/>
    </location>
</feature>
<accession>A0A5J4W3F1</accession>
<dbReference type="SUPFAM" id="SSF53300">
    <property type="entry name" value="vWA-like"/>
    <property type="match status" value="1"/>
</dbReference>
<evidence type="ECO:0000259" key="2">
    <source>
        <dbReference type="SMART" id="SM00327"/>
    </source>
</evidence>
<feature type="region of interest" description="Disordered" evidence="1">
    <location>
        <begin position="220"/>
        <end position="239"/>
    </location>
</feature>
<reference evidence="3 4" key="1">
    <citation type="submission" date="2019-03" db="EMBL/GenBank/DDBJ databases">
        <title>Single cell metagenomics reveals metabolic interactions within the superorganism composed of flagellate Streblomastix strix and complex community of Bacteroidetes bacteria on its surface.</title>
        <authorList>
            <person name="Treitli S.C."/>
            <person name="Kolisko M."/>
            <person name="Husnik F."/>
            <person name="Keeling P."/>
            <person name="Hampl V."/>
        </authorList>
    </citation>
    <scope>NUCLEOTIDE SEQUENCE [LARGE SCALE GENOMIC DNA]</scope>
    <source>
        <strain evidence="3">ST1C</strain>
    </source>
</reference>
<dbReference type="SMART" id="SM00327">
    <property type="entry name" value="VWA"/>
    <property type="match status" value="1"/>
</dbReference>
<feature type="domain" description="VWFA" evidence="2">
    <location>
        <begin position="978"/>
        <end position="1134"/>
    </location>
</feature>
<dbReference type="CDD" id="cd00198">
    <property type="entry name" value="vWFA"/>
    <property type="match status" value="1"/>
</dbReference>
<feature type="compositionally biased region" description="Polar residues" evidence="1">
    <location>
        <begin position="523"/>
        <end position="539"/>
    </location>
</feature>
<dbReference type="InterPro" id="IPR002035">
    <property type="entry name" value="VWF_A"/>
</dbReference>
<gene>
    <name evidence="3" type="ORF">EZS28_015282</name>
</gene>
<evidence type="ECO:0000313" key="4">
    <source>
        <dbReference type="Proteomes" id="UP000324800"/>
    </source>
</evidence>
<dbReference type="Gene3D" id="1.10.510.10">
    <property type="entry name" value="Transferase(Phosphotransferase) domain 1"/>
    <property type="match status" value="1"/>
</dbReference>
<protein>
    <recommendedName>
        <fullName evidence="2">VWFA domain-containing protein</fullName>
    </recommendedName>
</protein>
<evidence type="ECO:0000313" key="3">
    <source>
        <dbReference type="EMBL" id="KAA6389192.1"/>
    </source>
</evidence>
<feature type="compositionally biased region" description="Low complexity" evidence="1">
    <location>
        <begin position="300"/>
        <end position="313"/>
    </location>
</feature>
<proteinExistence type="predicted"/>
<dbReference type="EMBL" id="SNRW01003682">
    <property type="protein sequence ID" value="KAA6389192.1"/>
    <property type="molecule type" value="Genomic_DNA"/>
</dbReference>
<name>A0A5J4W3F1_9EUKA</name>
<dbReference type="Pfam" id="PF13519">
    <property type="entry name" value="VWA_2"/>
    <property type="match status" value="1"/>
</dbReference>
<dbReference type="InterPro" id="IPR011009">
    <property type="entry name" value="Kinase-like_dom_sf"/>
</dbReference>
<feature type="region of interest" description="Disordered" evidence="1">
    <location>
        <begin position="523"/>
        <end position="544"/>
    </location>
</feature>